<dbReference type="NCBIfam" id="TIGR02937">
    <property type="entry name" value="sigma70-ECF"/>
    <property type="match status" value="1"/>
</dbReference>
<dbReference type="SUPFAM" id="SSF88946">
    <property type="entry name" value="Sigma2 domain of RNA polymerase sigma factors"/>
    <property type="match status" value="1"/>
</dbReference>
<evidence type="ECO:0000313" key="10">
    <source>
        <dbReference type="Proteomes" id="UP000466431"/>
    </source>
</evidence>
<protein>
    <submittedName>
        <fullName evidence="9">Alternative sigma factor SigF</fullName>
    </submittedName>
</protein>
<evidence type="ECO:0000256" key="5">
    <source>
        <dbReference type="SAM" id="MobiDB-lite"/>
    </source>
</evidence>
<accession>A0A7I7RGL8</accession>
<evidence type="ECO:0000256" key="4">
    <source>
        <dbReference type="ARBA" id="ARBA00023163"/>
    </source>
</evidence>
<dbReference type="Pfam" id="PF04542">
    <property type="entry name" value="Sigma70_r2"/>
    <property type="match status" value="1"/>
</dbReference>
<keyword evidence="3" id="KW-0238">DNA-binding</keyword>
<dbReference type="InterPro" id="IPR013325">
    <property type="entry name" value="RNA_pol_sigma_r2"/>
</dbReference>
<keyword evidence="10" id="KW-1185">Reference proteome</keyword>
<keyword evidence="1" id="KW-0805">Transcription regulation</keyword>
<evidence type="ECO:0000259" key="6">
    <source>
        <dbReference type="Pfam" id="PF04539"/>
    </source>
</evidence>
<sequence>MVSALLEADYHVDFVEPVGDADAAGTHEDDYDDVGPQCCELRRTPEGARRDSLRCRIITRCLPLADHIAGRFVGRGESADDLRQVARLGLIKAIDRYDPDKGPFLGYAVPTIMGEVRRHFRDHTWVMHVPRRIKDTRQRVRAAIGPMAQRLGRAPTATELAAELGVDRDEVVQSVDAAAAYRPSSLDAAESGDRKSEPVVARQGLDDPRYSSVEDAMTVAGLVSTLTERERLILRLRFCENLPQSQIGRRLGVSQVQVSRLLAATLERLRQSCREESAAMGMSVA</sequence>
<dbReference type="PANTHER" id="PTHR30385">
    <property type="entry name" value="SIGMA FACTOR F FLAGELLAR"/>
    <property type="match status" value="1"/>
</dbReference>
<dbReference type="InterPro" id="IPR007627">
    <property type="entry name" value="RNA_pol_sigma70_r2"/>
</dbReference>
<dbReference type="InterPro" id="IPR014284">
    <property type="entry name" value="RNA_pol_sigma-70_dom"/>
</dbReference>
<dbReference type="SUPFAM" id="SSF88659">
    <property type="entry name" value="Sigma3 and sigma4 domains of RNA polymerase sigma factors"/>
    <property type="match status" value="2"/>
</dbReference>
<dbReference type="RefSeq" id="WP_082999951.1">
    <property type="nucleotide sequence ID" value="NZ_AP022591.1"/>
</dbReference>
<gene>
    <name evidence="9" type="ORF">MCEL_13600</name>
</gene>
<dbReference type="InterPro" id="IPR014322">
    <property type="entry name" value="RNA_pol_sigma-B/F/G"/>
</dbReference>
<feature type="domain" description="RNA polymerase sigma-70 region 2" evidence="7">
    <location>
        <begin position="58"/>
        <end position="125"/>
    </location>
</feature>
<dbReference type="InterPro" id="IPR000943">
    <property type="entry name" value="RNA_pol_sigma70"/>
</dbReference>
<dbReference type="KEGG" id="mcee:MCEL_13600"/>
<keyword evidence="2" id="KW-0731">Sigma factor</keyword>
<feature type="region of interest" description="Disordered" evidence="5">
    <location>
        <begin position="184"/>
        <end position="207"/>
    </location>
</feature>
<name>A0A7I7RGL8_MYCCF</name>
<organism evidence="9 10">
    <name type="scientific">Mycolicibacterium celeriflavum</name>
    <name type="common">Mycobacterium celeriflavum</name>
    <dbReference type="NCBI Taxonomy" id="1249101"/>
    <lineage>
        <taxon>Bacteria</taxon>
        <taxon>Bacillati</taxon>
        <taxon>Actinomycetota</taxon>
        <taxon>Actinomycetes</taxon>
        <taxon>Mycobacteriales</taxon>
        <taxon>Mycobacteriaceae</taxon>
        <taxon>Mycolicibacterium</taxon>
    </lineage>
</organism>
<dbReference type="CDD" id="cd06171">
    <property type="entry name" value="Sigma70_r4"/>
    <property type="match status" value="1"/>
</dbReference>
<dbReference type="NCBIfam" id="TIGR02980">
    <property type="entry name" value="SigBFG"/>
    <property type="match status" value="1"/>
</dbReference>
<evidence type="ECO:0000259" key="7">
    <source>
        <dbReference type="Pfam" id="PF04542"/>
    </source>
</evidence>
<dbReference type="Pfam" id="PF04539">
    <property type="entry name" value="Sigma70_r3"/>
    <property type="match status" value="1"/>
</dbReference>
<dbReference type="Proteomes" id="UP000466431">
    <property type="component" value="Chromosome"/>
</dbReference>
<dbReference type="AlphaFoldDB" id="A0A7I7RGL8"/>
<dbReference type="GO" id="GO:0003677">
    <property type="term" value="F:DNA binding"/>
    <property type="evidence" value="ECO:0007669"/>
    <property type="project" value="UniProtKB-KW"/>
</dbReference>
<evidence type="ECO:0000256" key="1">
    <source>
        <dbReference type="ARBA" id="ARBA00023015"/>
    </source>
</evidence>
<feature type="domain" description="RNA polymerase sigma-70 region 4" evidence="8">
    <location>
        <begin position="224"/>
        <end position="271"/>
    </location>
</feature>
<evidence type="ECO:0000313" key="9">
    <source>
        <dbReference type="EMBL" id="BBY43065.1"/>
    </source>
</evidence>
<feature type="domain" description="RNA polymerase sigma-70 region 3" evidence="6">
    <location>
        <begin position="136"/>
        <end position="208"/>
    </location>
</feature>
<dbReference type="Gene3D" id="1.20.140.160">
    <property type="match status" value="1"/>
</dbReference>
<evidence type="ECO:0000256" key="3">
    <source>
        <dbReference type="ARBA" id="ARBA00023125"/>
    </source>
</evidence>
<dbReference type="PANTHER" id="PTHR30385:SF4">
    <property type="entry name" value="RNA POLYMERASE SIGMA-E FACTOR"/>
    <property type="match status" value="1"/>
</dbReference>
<dbReference type="InterPro" id="IPR007630">
    <property type="entry name" value="RNA_pol_sigma70_r4"/>
</dbReference>
<keyword evidence="4" id="KW-0804">Transcription</keyword>
<dbReference type="GO" id="GO:0016987">
    <property type="term" value="F:sigma factor activity"/>
    <property type="evidence" value="ECO:0007669"/>
    <property type="project" value="UniProtKB-KW"/>
</dbReference>
<dbReference type="GO" id="GO:0006352">
    <property type="term" value="P:DNA-templated transcription initiation"/>
    <property type="evidence" value="ECO:0007669"/>
    <property type="project" value="InterPro"/>
</dbReference>
<proteinExistence type="predicted"/>
<evidence type="ECO:0000259" key="8">
    <source>
        <dbReference type="Pfam" id="PF04545"/>
    </source>
</evidence>
<dbReference type="InterPro" id="IPR007624">
    <property type="entry name" value="RNA_pol_sigma70_r3"/>
</dbReference>
<dbReference type="Gene3D" id="1.20.120.1810">
    <property type="match status" value="1"/>
</dbReference>
<dbReference type="InterPro" id="IPR013324">
    <property type="entry name" value="RNA_pol_sigma_r3/r4-like"/>
</dbReference>
<dbReference type="OrthoDB" id="9804285at2"/>
<dbReference type="EMBL" id="AP022591">
    <property type="protein sequence ID" value="BBY43065.1"/>
    <property type="molecule type" value="Genomic_DNA"/>
</dbReference>
<dbReference type="PRINTS" id="PR00046">
    <property type="entry name" value="SIGMA70FCT"/>
</dbReference>
<evidence type="ECO:0000256" key="2">
    <source>
        <dbReference type="ARBA" id="ARBA00023082"/>
    </source>
</evidence>
<dbReference type="Pfam" id="PF04545">
    <property type="entry name" value="Sigma70_r4"/>
    <property type="match status" value="1"/>
</dbReference>
<reference evidence="9 10" key="1">
    <citation type="journal article" date="2019" name="Emerg. Microbes Infect.">
        <title>Comprehensive subspecies identification of 175 nontuberculous mycobacteria species based on 7547 genomic profiles.</title>
        <authorList>
            <person name="Matsumoto Y."/>
            <person name="Kinjo T."/>
            <person name="Motooka D."/>
            <person name="Nabeya D."/>
            <person name="Jung N."/>
            <person name="Uechi K."/>
            <person name="Horii T."/>
            <person name="Iida T."/>
            <person name="Fujita J."/>
            <person name="Nakamura S."/>
        </authorList>
    </citation>
    <scope>NUCLEOTIDE SEQUENCE [LARGE SCALE GENOMIC DNA]</scope>
    <source>
        <strain evidence="9 10">JCM 18439</strain>
    </source>
</reference>